<dbReference type="Pfam" id="PF00155">
    <property type="entry name" value="Aminotran_1_2"/>
    <property type="match status" value="1"/>
</dbReference>
<dbReference type="Gene3D" id="3.40.640.10">
    <property type="entry name" value="Type I PLP-dependent aspartate aminotransferase-like (Major domain)"/>
    <property type="match status" value="1"/>
</dbReference>
<evidence type="ECO:0000313" key="9">
    <source>
        <dbReference type="Proteomes" id="UP001168338"/>
    </source>
</evidence>
<evidence type="ECO:0000256" key="3">
    <source>
        <dbReference type="ARBA" id="ARBA00011738"/>
    </source>
</evidence>
<protein>
    <submittedName>
        <fullName evidence="8">Pyridoxal phosphate-dependent aminotransferase</fullName>
    </submittedName>
</protein>
<organism evidence="8 9">
    <name type="scientific">Methanoculleus frigidifontis</name>
    <dbReference type="NCBI Taxonomy" id="2584085"/>
    <lineage>
        <taxon>Archaea</taxon>
        <taxon>Methanobacteriati</taxon>
        <taxon>Methanobacteriota</taxon>
        <taxon>Stenosarchaea group</taxon>
        <taxon>Methanomicrobia</taxon>
        <taxon>Methanomicrobiales</taxon>
        <taxon>Methanomicrobiaceae</taxon>
        <taxon>Methanoculleus</taxon>
    </lineage>
</organism>
<dbReference type="RefSeq" id="WP_301662921.1">
    <property type="nucleotide sequence ID" value="NZ_VCYH01000001.1"/>
</dbReference>
<feature type="domain" description="Aminotransferase class I/classII large" evidence="7">
    <location>
        <begin position="28"/>
        <end position="363"/>
    </location>
</feature>
<dbReference type="InterPro" id="IPR004839">
    <property type="entry name" value="Aminotransferase_I/II_large"/>
</dbReference>
<evidence type="ECO:0000256" key="2">
    <source>
        <dbReference type="ARBA" id="ARBA00007441"/>
    </source>
</evidence>
<comment type="similarity">
    <text evidence="2">Belongs to the class-I pyridoxal-phosphate-dependent aminotransferase family.</text>
</comment>
<evidence type="ECO:0000256" key="4">
    <source>
        <dbReference type="ARBA" id="ARBA00022576"/>
    </source>
</evidence>
<dbReference type="PANTHER" id="PTHR46383">
    <property type="entry name" value="ASPARTATE AMINOTRANSFERASE"/>
    <property type="match status" value="1"/>
</dbReference>
<dbReference type="SUPFAM" id="SSF53383">
    <property type="entry name" value="PLP-dependent transferases"/>
    <property type="match status" value="1"/>
</dbReference>
<reference evidence="8" key="1">
    <citation type="submission" date="2019-05" db="EMBL/GenBank/DDBJ databases">
        <title>Methanoculleus sp. FWC-SCC1, a methanogenic archaeon isolated from deep marine cold seep.</title>
        <authorList>
            <person name="Chen Y.-W."/>
            <person name="Chen S.-C."/>
            <person name="Teng N.-H."/>
            <person name="Lai M.-C."/>
        </authorList>
    </citation>
    <scope>NUCLEOTIDE SEQUENCE</scope>
    <source>
        <strain evidence="8">FWC-SCC1</strain>
    </source>
</reference>
<gene>
    <name evidence="8" type="ORF">FGU65_01255</name>
</gene>
<keyword evidence="9" id="KW-1185">Reference proteome</keyword>
<dbReference type="InterPro" id="IPR015421">
    <property type="entry name" value="PyrdxlP-dep_Trfase_major"/>
</dbReference>
<dbReference type="InterPro" id="IPR015424">
    <property type="entry name" value="PyrdxlP-dep_Trfase"/>
</dbReference>
<accession>A0ABT8M6M1</accession>
<evidence type="ECO:0000256" key="5">
    <source>
        <dbReference type="ARBA" id="ARBA00022679"/>
    </source>
</evidence>
<evidence type="ECO:0000313" key="8">
    <source>
        <dbReference type="EMBL" id="MDN7023539.1"/>
    </source>
</evidence>
<keyword evidence="6" id="KW-0663">Pyridoxal phosphate</keyword>
<evidence type="ECO:0000259" key="7">
    <source>
        <dbReference type="Pfam" id="PF00155"/>
    </source>
</evidence>
<dbReference type="GO" id="GO:0008483">
    <property type="term" value="F:transaminase activity"/>
    <property type="evidence" value="ECO:0007669"/>
    <property type="project" value="UniProtKB-KW"/>
</dbReference>
<dbReference type="Proteomes" id="UP001168338">
    <property type="component" value="Unassembled WGS sequence"/>
</dbReference>
<sequence length="368" mass="40288">MNERRYARRVTRIGASGIRKLFDAGGADAINLGIGQPDFDTPAHIKEAAIRAIREGKTGYTPNAGIPGLRSAICEKLSRENSLTYTPDELIVTAGGSEAIHLVMQALVDDGDRVLFADPGFVSYQALATVAGGRSEGVALDAALHIDIEKAKEQMDGARLFILNSPANPTGAVESPDAIRALVEYANDRGVTVVSDEVYEHFVYEKEHCSAARYGEDVITINAASKTYAMTGWRVGFLAAPEEYVEQCMKVHQYCQACATSISQYAALAAYTGDQGAVRMMRDEYRARRDLLYDGLTEIGLDFPRPEGAFYMFVPMGRTLIRQAIEKGVIIVPGEAFGTNMPEHARFSYATSQENLRRAVERLKTILE</sequence>
<dbReference type="CDD" id="cd00609">
    <property type="entry name" value="AAT_like"/>
    <property type="match status" value="1"/>
</dbReference>
<proteinExistence type="inferred from homology"/>
<evidence type="ECO:0000256" key="6">
    <source>
        <dbReference type="ARBA" id="ARBA00022898"/>
    </source>
</evidence>
<name>A0ABT8M6M1_9EURY</name>
<keyword evidence="4 8" id="KW-0032">Aminotransferase</keyword>
<dbReference type="InterPro" id="IPR050596">
    <property type="entry name" value="AspAT/PAT-like"/>
</dbReference>
<dbReference type="PANTHER" id="PTHR46383:SF3">
    <property type="entry name" value="ASPARTATE AMINOTRANSFERASE-RELATED"/>
    <property type="match status" value="1"/>
</dbReference>
<comment type="caution">
    <text evidence="8">The sequence shown here is derived from an EMBL/GenBank/DDBJ whole genome shotgun (WGS) entry which is preliminary data.</text>
</comment>
<keyword evidence="5" id="KW-0808">Transferase</keyword>
<evidence type="ECO:0000256" key="1">
    <source>
        <dbReference type="ARBA" id="ARBA00001933"/>
    </source>
</evidence>
<comment type="cofactor">
    <cofactor evidence="1">
        <name>pyridoxal 5'-phosphate</name>
        <dbReference type="ChEBI" id="CHEBI:597326"/>
    </cofactor>
</comment>
<dbReference type="EMBL" id="VCYH01000001">
    <property type="protein sequence ID" value="MDN7023539.1"/>
    <property type="molecule type" value="Genomic_DNA"/>
</dbReference>
<comment type="subunit">
    <text evidence="3">Homodimer.</text>
</comment>